<organism evidence="3 4">
    <name type="scientific">Hoeflea ulvae</name>
    <dbReference type="NCBI Taxonomy" id="2983764"/>
    <lineage>
        <taxon>Bacteria</taxon>
        <taxon>Pseudomonadati</taxon>
        <taxon>Pseudomonadota</taxon>
        <taxon>Alphaproteobacteria</taxon>
        <taxon>Hyphomicrobiales</taxon>
        <taxon>Rhizobiaceae</taxon>
        <taxon>Hoeflea</taxon>
    </lineage>
</organism>
<evidence type="ECO:0000313" key="4">
    <source>
        <dbReference type="Proteomes" id="UP001081283"/>
    </source>
</evidence>
<dbReference type="RefSeq" id="WP_267613167.1">
    <property type="nucleotide sequence ID" value="NZ_JAOVZQ010000001.1"/>
</dbReference>
<feature type="domain" description="Anti-sigma factor NepR" evidence="2">
    <location>
        <begin position="19"/>
        <end position="52"/>
    </location>
</feature>
<feature type="region of interest" description="Disordered" evidence="1">
    <location>
        <begin position="1"/>
        <end position="21"/>
    </location>
</feature>
<sequence length="61" mass="6617">MIEKSNKGGANPADRGTTDAIGSQLKRYYKSVEQEPIPDQLLDLLEKLDQAERSGGKNGAN</sequence>
<protein>
    <submittedName>
        <fullName evidence="3">NepR family anti-sigma factor</fullName>
    </submittedName>
</protein>
<gene>
    <name evidence="3" type="ORF">OEG82_14785</name>
</gene>
<keyword evidence="4" id="KW-1185">Reference proteome</keyword>
<dbReference type="EMBL" id="JAOVZQ010000001">
    <property type="protein sequence ID" value="MCY0095278.1"/>
    <property type="molecule type" value="Genomic_DNA"/>
</dbReference>
<dbReference type="Pfam" id="PF18557">
    <property type="entry name" value="NepR"/>
    <property type="match status" value="1"/>
</dbReference>
<comment type="caution">
    <text evidence="3">The sequence shown here is derived from an EMBL/GenBank/DDBJ whole genome shotgun (WGS) entry which is preliminary data.</text>
</comment>
<reference evidence="3" key="1">
    <citation type="submission" date="2022-10" db="EMBL/GenBank/DDBJ databases">
        <title>Hoeflea sp. J2-29, isolated from marine algae.</title>
        <authorList>
            <person name="Kristyanto S."/>
            <person name="Kim J.M."/>
            <person name="Jeon C.O."/>
        </authorList>
    </citation>
    <scope>NUCLEOTIDE SEQUENCE</scope>
    <source>
        <strain evidence="3">J2-29</strain>
    </source>
</reference>
<name>A0ABT3YH98_9HYPH</name>
<evidence type="ECO:0000259" key="2">
    <source>
        <dbReference type="Pfam" id="PF18557"/>
    </source>
</evidence>
<dbReference type="Proteomes" id="UP001081283">
    <property type="component" value="Unassembled WGS sequence"/>
</dbReference>
<proteinExistence type="predicted"/>
<accession>A0ABT3YH98</accession>
<evidence type="ECO:0000256" key="1">
    <source>
        <dbReference type="SAM" id="MobiDB-lite"/>
    </source>
</evidence>
<evidence type="ECO:0000313" key="3">
    <source>
        <dbReference type="EMBL" id="MCY0095278.1"/>
    </source>
</evidence>
<dbReference type="InterPro" id="IPR041649">
    <property type="entry name" value="NepR"/>
</dbReference>